<dbReference type="InterPro" id="IPR015421">
    <property type="entry name" value="PyrdxlP-dep_Trfase_major"/>
</dbReference>
<comment type="caution">
    <text evidence="4">The sequence shown here is derived from an EMBL/GenBank/DDBJ whole genome shotgun (WGS) entry which is preliminary data.</text>
</comment>
<proteinExistence type="predicted"/>
<dbReference type="InterPro" id="IPR036291">
    <property type="entry name" value="NAD(P)-bd_dom_sf"/>
</dbReference>
<dbReference type="SUPFAM" id="SSF53383">
    <property type="entry name" value="PLP-dependent transferases"/>
    <property type="match status" value="1"/>
</dbReference>
<organism evidence="4 5">
    <name type="scientific">Ferirhizobium litorale</name>
    <dbReference type="NCBI Taxonomy" id="2927786"/>
    <lineage>
        <taxon>Bacteria</taxon>
        <taxon>Pseudomonadati</taxon>
        <taxon>Pseudomonadota</taxon>
        <taxon>Alphaproteobacteria</taxon>
        <taxon>Hyphomicrobiales</taxon>
        <taxon>Rhizobiaceae</taxon>
        <taxon>Ferirhizobium</taxon>
    </lineage>
</organism>
<dbReference type="EMBL" id="JALDYZ010000018">
    <property type="protein sequence ID" value="MDI7924810.1"/>
    <property type="molecule type" value="Genomic_DNA"/>
</dbReference>
<sequence>MTNIARMQEQRLKAIELTRFGAPRLPSNPFFGVGPITDATADEVDSRLRRLAFDHWVEQTYRKYDDKGNDIGGFTTAEISRSMHRGYPADKILTDMMRAIHRYFEFPKTNRMAVGLGGGHSGFTVCVQHMMNANDASQRVYVDTPRPESDPSKAAGFFRQSWATQLIEMQRFADKGDESRIHFAAAEGVIPPAAELQALGVSLFVGVGHETTGANAYTEGEIRGLLEWLDGDPANRHAVFDATSMLGAMPWPPERVRAVMAKCCLFMPFQKAIGGVSGYFVASFTPAALALIERNQQNPAWAIPRQLKIAPPIDPKQPLSAKRSVDVGPFYDAAEDRMLGGVINTYSALAFAETTFGLLQSEARIGSVAELNRRSAANREIINDWVEKNPLFSLTVKDAERRGAAVTLLKIEDGDITDPELHARIIARSKQLLGYEGITHPNGEHEHGLDAARYVNAFPGTPGDYRAWVGGIREPEDVIALLENLQYAYLRAKVVVLEEELAKGGVTFAAPAGSDGPVRKDDPQRAYTVLIADLVGLRFGPDGKPDHSEVKAYIEEKGGVFHLGPVGDHGRLEKGRIHFFYQPDLSAESEILPQTDKGQYDALVAAATFIPKASVFLLGGVRIGAGTGNMGSASWGGGNGEGGEAPLMNTPGINSRATAQMAMKALLKVTPDLPVDRLHRMTASGDFDTGRQLKDFPTAKLEGKKIAILGYGNIGREVAKLARAFGMHVAIHARAHHKDWIEAEGFEYAATPVDAARSADAISVHIGLGRLDPSAGTYANAGTVNAEVLSAMNDGAVLINYDRGEVVDTAALEAALASGRIRHAAIDADLFVDASAGTLSGPMLPYLALHERYKDRLELLPHAAADTDHPTRVAGACQAIDQIFDVIRFKSVTNLKGDLPDGYVSAGGRTPVGIGRVTKQAVSEAAGRATLLAELRQASERVAAIFGALDAVADADHRDRIIDRYTSELVKSANRQRNLLEDLGLYGPAQK</sequence>
<evidence type="ECO:0000313" key="5">
    <source>
        <dbReference type="Proteomes" id="UP001161580"/>
    </source>
</evidence>
<evidence type="ECO:0000256" key="1">
    <source>
        <dbReference type="ARBA" id="ARBA00023002"/>
    </source>
</evidence>
<dbReference type="PANTHER" id="PTHR10996">
    <property type="entry name" value="2-HYDROXYACID DEHYDROGENASE-RELATED"/>
    <property type="match status" value="1"/>
</dbReference>
<evidence type="ECO:0000256" key="2">
    <source>
        <dbReference type="ARBA" id="ARBA00023027"/>
    </source>
</evidence>
<dbReference type="SUPFAM" id="SSF51735">
    <property type="entry name" value="NAD(P)-binding Rossmann-fold domains"/>
    <property type="match status" value="1"/>
</dbReference>
<dbReference type="AlphaFoldDB" id="A0AAE3QIZ3"/>
<keyword evidence="2" id="KW-0520">NAD</keyword>
<evidence type="ECO:0000313" key="4">
    <source>
        <dbReference type="EMBL" id="MDI7924810.1"/>
    </source>
</evidence>
<reference evidence="4" key="1">
    <citation type="submission" date="2022-03" db="EMBL/GenBank/DDBJ databases">
        <title>Fererhizobium litorale gen. nov., sp. nov., isolated from sandy sediments of the Sea of Japan seashore.</title>
        <authorList>
            <person name="Romanenko L."/>
            <person name="Kurilenko V."/>
            <person name="Otstavnykh N."/>
            <person name="Svetashev V."/>
            <person name="Tekutyeva L."/>
            <person name="Isaeva M."/>
            <person name="Mikhailov V."/>
        </authorList>
    </citation>
    <scope>NUCLEOTIDE SEQUENCE</scope>
    <source>
        <strain evidence="4">KMM 9576</strain>
    </source>
</reference>
<dbReference type="InterPro" id="IPR050223">
    <property type="entry name" value="D-isomer_2-hydroxyacid_DH"/>
</dbReference>
<dbReference type="InterPro" id="IPR015424">
    <property type="entry name" value="PyrdxlP-dep_Trfase"/>
</dbReference>
<gene>
    <name evidence="4" type="ORF">MRS75_22370</name>
</gene>
<accession>A0AAE3QIZ3</accession>
<keyword evidence="1" id="KW-0560">Oxidoreductase</keyword>
<name>A0AAE3QIZ3_9HYPH</name>
<dbReference type="GO" id="GO:0005829">
    <property type="term" value="C:cytosol"/>
    <property type="evidence" value="ECO:0007669"/>
    <property type="project" value="TreeGrafter"/>
</dbReference>
<dbReference type="Gene3D" id="3.40.50.720">
    <property type="entry name" value="NAD(P)-binding Rossmann-like Domain"/>
    <property type="match status" value="2"/>
</dbReference>
<dbReference type="GO" id="GO:0030267">
    <property type="term" value="F:glyoxylate reductase (NADPH) activity"/>
    <property type="evidence" value="ECO:0007669"/>
    <property type="project" value="TreeGrafter"/>
</dbReference>
<evidence type="ECO:0000259" key="3">
    <source>
        <dbReference type="Pfam" id="PF02826"/>
    </source>
</evidence>
<dbReference type="Proteomes" id="UP001161580">
    <property type="component" value="Unassembled WGS sequence"/>
</dbReference>
<dbReference type="RefSeq" id="WP_311788772.1">
    <property type="nucleotide sequence ID" value="NZ_JALDYY010000019.1"/>
</dbReference>
<keyword evidence="5" id="KW-1185">Reference proteome</keyword>
<dbReference type="GO" id="GO:0016618">
    <property type="term" value="F:hydroxypyruvate reductase [NAD(P)H] activity"/>
    <property type="evidence" value="ECO:0007669"/>
    <property type="project" value="TreeGrafter"/>
</dbReference>
<dbReference type="InterPro" id="IPR006140">
    <property type="entry name" value="D-isomer_DH_NAD-bd"/>
</dbReference>
<dbReference type="GO" id="GO:0051287">
    <property type="term" value="F:NAD binding"/>
    <property type="evidence" value="ECO:0007669"/>
    <property type="project" value="InterPro"/>
</dbReference>
<dbReference type="Pfam" id="PF02826">
    <property type="entry name" value="2-Hacid_dh_C"/>
    <property type="match status" value="1"/>
</dbReference>
<feature type="domain" description="D-isomer specific 2-hydroxyacid dehydrogenase NAD-binding" evidence="3">
    <location>
        <begin position="677"/>
        <end position="827"/>
    </location>
</feature>
<protein>
    <submittedName>
        <fullName evidence="4">Phosphoglycerate dehydrogenase</fullName>
    </submittedName>
</protein>
<dbReference type="Gene3D" id="3.40.640.10">
    <property type="entry name" value="Type I PLP-dependent aspartate aminotransferase-like (Major domain)"/>
    <property type="match status" value="1"/>
</dbReference>
<dbReference type="PANTHER" id="PTHR10996:SF178">
    <property type="entry name" value="2-HYDROXYACID DEHYDROGENASE YGL185C-RELATED"/>
    <property type="match status" value="1"/>
</dbReference>